<feature type="domain" description="Putative zinc-finger" evidence="4">
    <location>
        <begin position="3"/>
        <end position="36"/>
    </location>
</feature>
<keyword evidence="3" id="KW-1133">Transmembrane helix</keyword>
<dbReference type="Pfam" id="PF13490">
    <property type="entry name" value="zf-HC2"/>
    <property type="match status" value="1"/>
</dbReference>
<dbReference type="EMBL" id="JAJEKE010000002">
    <property type="protein sequence ID" value="MCQ1528659.1"/>
    <property type="molecule type" value="Genomic_DNA"/>
</dbReference>
<proteinExistence type="inferred from homology"/>
<protein>
    <recommendedName>
        <fullName evidence="2">Anti-sigma-W factor RsiW</fullName>
    </recommendedName>
</protein>
<keyword evidence="3" id="KW-0812">Transmembrane</keyword>
<feature type="transmembrane region" description="Helical" evidence="3">
    <location>
        <begin position="157"/>
        <end position="176"/>
    </location>
</feature>
<evidence type="ECO:0000313" key="5">
    <source>
        <dbReference type="EMBL" id="MCQ1528659.1"/>
    </source>
</evidence>
<evidence type="ECO:0000256" key="1">
    <source>
        <dbReference type="ARBA" id="ARBA00024353"/>
    </source>
</evidence>
<keyword evidence="6" id="KW-1185">Reference proteome</keyword>
<evidence type="ECO:0000259" key="4">
    <source>
        <dbReference type="Pfam" id="PF13490"/>
    </source>
</evidence>
<dbReference type="InterPro" id="IPR041916">
    <property type="entry name" value="Anti_sigma_zinc_sf"/>
</dbReference>
<comment type="similarity">
    <text evidence="1">Belongs to the zinc-associated anti-sigma factor (ZAS) superfamily. Anti-sigma-W factor family.</text>
</comment>
<accession>A0ABT1NBM1</accession>
<dbReference type="Proteomes" id="UP001651880">
    <property type="component" value="Unassembled WGS sequence"/>
</dbReference>
<feature type="transmembrane region" description="Helical" evidence="3">
    <location>
        <begin position="125"/>
        <end position="145"/>
    </location>
</feature>
<dbReference type="RefSeq" id="WP_255226175.1">
    <property type="nucleotide sequence ID" value="NZ_JAJEKE010000002.1"/>
</dbReference>
<organism evidence="5 6">
    <name type="scientific">Lutispora saccharofermentans</name>
    <dbReference type="NCBI Taxonomy" id="3024236"/>
    <lineage>
        <taxon>Bacteria</taxon>
        <taxon>Bacillati</taxon>
        <taxon>Bacillota</taxon>
        <taxon>Clostridia</taxon>
        <taxon>Lutisporales</taxon>
        <taxon>Lutisporaceae</taxon>
        <taxon>Lutispora</taxon>
    </lineage>
</organism>
<dbReference type="Gene3D" id="1.10.10.1320">
    <property type="entry name" value="Anti-sigma factor, zinc-finger domain"/>
    <property type="match status" value="1"/>
</dbReference>
<name>A0ABT1NBM1_9FIRM</name>
<gene>
    <name evidence="5" type="ORF">LJD61_03755</name>
</gene>
<dbReference type="InterPro" id="IPR027383">
    <property type="entry name" value="Znf_put"/>
</dbReference>
<evidence type="ECO:0000256" key="3">
    <source>
        <dbReference type="SAM" id="Phobius"/>
    </source>
</evidence>
<reference evidence="5 6" key="1">
    <citation type="submission" date="2021-10" db="EMBL/GenBank/DDBJ databases">
        <title>Lutispora strain m25 sp. nov., a thermophilic, non-spore-forming bacterium isolated from a lab-scale methanogenic bioreactor digesting anaerobic sludge.</title>
        <authorList>
            <person name="El Houari A."/>
            <person name="Mcdonald J."/>
        </authorList>
    </citation>
    <scope>NUCLEOTIDE SEQUENCE [LARGE SCALE GENOMIC DNA]</scope>
    <source>
        <strain evidence="6">m25</strain>
    </source>
</reference>
<evidence type="ECO:0000313" key="6">
    <source>
        <dbReference type="Proteomes" id="UP001651880"/>
    </source>
</evidence>
<sequence>MECSKISDFIMKYVDGDISEVELKMLNRHMLYCEGCSREFQILTEMSKCISELPEVEAPASLEAKVMARIKQQRTQASMLSMLMGAAGLFVFAYYMAIFAILPFFRELGTFQMMLNYGAYFLKLIGAYIMKIIVYLPITIENLLILRNILVRDYMNIMLLIAGGVMLLNLELIRFINLQQE</sequence>
<feature type="transmembrane region" description="Helical" evidence="3">
    <location>
        <begin position="79"/>
        <end position="105"/>
    </location>
</feature>
<keyword evidence="3" id="KW-0472">Membrane</keyword>
<comment type="caution">
    <text evidence="5">The sequence shown here is derived from an EMBL/GenBank/DDBJ whole genome shotgun (WGS) entry which is preliminary data.</text>
</comment>
<evidence type="ECO:0000256" key="2">
    <source>
        <dbReference type="ARBA" id="ARBA00024438"/>
    </source>
</evidence>